<name>A0A4Y8LYK6_9BACL</name>
<proteinExistence type="predicted"/>
<protein>
    <submittedName>
        <fullName evidence="1">Glycosyltransferase</fullName>
    </submittedName>
</protein>
<dbReference type="EMBL" id="SOMN01000014">
    <property type="protein sequence ID" value="TFE26307.1"/>
    <property type="molecule type" value="Genomic_DNA"/>
</dbReference>
<dbReference type="OrthoDB" id="9795873at2"/>
<organism evidence="1 2">
    <name type="scientific">Cohnella luojiensis</name>
    <dbReference type="NCBI Taxonomy" id="652876"/>
    <lineage>
        <taxon>Bacteria</taxon>
        <taxon>Bacillati</taxon>
        <taxon>Bacillota</taxon>
        <taxon>Bacilli</taxon>
        <taxon>Bacillales</taxon>
        <taxon>Paenibacillaceae</taxon>
        <taxon>Cohnella</taxon>
    </lineage>
</organism>
<dbReference type="SUPFAM" id="SSF48239">
    <property type="entry name" value="Terpenoid cyclases/Protein prenyltransferases"/>
    <property type="match status" value="1"/>
</dbReference>
<sequence>MEKVKIKPLRSEYLRRLTDDTGIFQHTKFGIPDRSKGYTTDDNSRALIAAVMLHGSCEDEGWIDLITTYLSFVHHAQNEDGSFRNFMDYNRNFMEDLGSEDCLGRCLWALGFTLSEPSVPDNLHNSCRYMINQALPHVAALRSPRAIAYAIVGLSYLLETKDSLSYAFPYPYTEKTDAASHFLPHKRIRELVEEMADRLLLQYDHYDRLDWHWFEDSITYGNAMLPWALFKASRISGRTDLRHTAKSSLDFLASLTFTGEGYFKPIGSNGWLVRGEAAALHDEQPIEACEMLLAFQEAYENLGSPSYLDKANLCLDWFHGRNSSNQSMIDPQTGGCYDGIHPSGLNLNQGSENIISYCIAHTVIHHA</sequence>
<dbReference type="AlphaFoldDB" id="A0A4Y8LYK6"/>
<dbReference type="InterPro" id="IPR008930">
    <property type="entry name" value="Terpenoid_cyclase/PrenylTrfase"/>
</dbReference>
<dbReference type="GO" id="GO:0016740">
    <property type="term" value="F:transferase activity"/>
    <property type="evidence" value="ECO:0007669"/>
    <property type="project" value="UniProtKB-KW"/>
</dbReference>
<accession>A0A4Y8LYK6</accession>
<reference evidence="1 2" key="1">
    <citation type="submission" date="2019-03" db="EMBL/GenBank/DDBJ databases">
        <title>Cohnella endophytica sp. nov., a novel endophytic bacterium isolated from bark of Sonneratia apetala.</title>
        <authorList>
            <person name="Tuo L."/>
        </authorList>
    </citation>
    <scope>NUCLEOTIDE SEQUENCE [LARGE SCALE GENOMIC DNA]</scope>
    <source>
        <strain evidence="1 2">CCTCC AB 208254</strain>
    </source>
</reference>
<dbReference type="RefSeq" id="WP_135152399.1">
    <property type="nucleotide sequence ID" value="NZ_SOMN01000014.1"/>
</dbReference>
<dbReference type="InterPro" id="IPR008928">
    <property type="entry name" value="6-hairpin_glycosidase_sf"/>
</dbReference>
<evidence type="ECO:0000313" key="1">
    <source>
        <dbReference type="EMBL" id="TFE26307.1"/>
    </source>
</evidence>
<keyword evidence="1" id="KW-0808">Transferase</keyword>
<gene>
    <name evidence="1" type="ORF">E2980_11880</name>
</gene>
<dbReference type="Proteomes" id="UP000297900">
    <property type="component" value="Unassembled WGS sequence"/>
</dbReference>
<dbReference type="GO" id="GO:0005975">
    <property type="term" value="P:carbohydrate metabolic process"/>
    <property type="evidence" value="ECO:0007669"/>
    <property type="project" value="InterPro"/>
</dbReference>
<evidence type="ECO:0000313" key="2">
    <source>
        <dbReference type="Proteomes" id="UP000297900"/>
    </source>
</evidence>
<keyword evidence="2" id="KW-1185">Reference proteome</keyword>
<dbReference type="SUPFAM" id="SSF48208">
    <property type="entry name" value="Six-hairpin glycosidases"/>
    <property type="match status" value="1"/>
</dbReference>
<comment type="caution">
    <text evidence="1">The sequence shown here is derived from an EMBL/GenBank/DDBJ whole genome shotgun (WGS) entry which is preliminary data.</text>
</comment>